<dbReference type="Gene3D" id="1.10.1200.10">
    <property type="entry name" value="ACP-like"/>
    <property type="match status" value="1"/>
</dbReference>
<evidence type="ECO:0000259" key="1">
    <source>
        <dbReference type="PROSITE" id="PS50075"/>
    </source>
</evidence>
<dbReference type="AlphaFoldDB" id="A0A975IZT1"/>
<dbReference type="Proteomes" id="UP000676169">
    <property type="component" value="Chromosome"/>
</dbReference>
<dbReference type="EMBL" id="CP073100">
    <property type="protein sequence ID" value="QUE51388.1"/>
    <property type="molecule type" value="Genomic_DNA"/>
</dbReference>
<dbReference type="InterPro" id="IPR009081">
    <property type="entry name" value="PP-bd_ACP"/>
</dbReference>
<proteinExistence type="predicted"/>
<name>A0A975IZT1_9BACT</name>
<dbReference type="InterPro" id="IPR036736">
    <property type="entry name" value="ACP-like_sf"/>
</dbReference>
<dbReference type="KEGG" id="lamb:KBB96_00475"/>
<dbReference type="Pfam" id="PF00550">
    <property type="entry name" value="PP-binding"/>
    <property type="match status" value="1"/>
</dbReference>
<feature type="domain" description="Carrier" evidence="1">
    <location>
        <begin position="5"/>
        <end position="82"/>
    </location>
</feature>
<dbReference type="SUPFAM" id="SSF47336">
    <property type="entry name" value="ACP-like"/>
    <property type="match status" value="1"/>
</dbReference>
<evidence type="ECO:0000313" key="3">
    <source>
        <dbReference type="Proteomes" id="UP000676169"/>
    </source>
</evidence>
<evidence type="ECO:0000313" key="2">
    <source>
        <dbReference type="EMBL" id="QUE51388.1"/>
    </source>
</evidence>
<sequence length="83" mass="8918">MSTPTLGTETVRTLIADQFGLDPAELADDTPMFSSGLLDSFHLVELISVLEKTSGRRIKPGEINLENLDSPQRIANFLGASAS</sequence>
<organism evidence="2 3">
    <name type="scientific">Luteolibacter ambystomatis</name>
    <dbReference type="NCBI Taxonomy" id="2824561"/>
    <lineage>
        <taxon>Bacteria</taxon>
        <taxon>Pseudomonadati</taxon>
        <taxon>Verrucomicrobiota</taxon>
        <taxon>Verrucomicrobiia</taxon>
        <taxon>Verrucomicrobiales</taxon>
        <taxon>Verrucomicrobiaceae</taxon>
        <taxon>Luteolibacter</taxon>
    </lineage>
</organism>
<reference evidence="2" key="1">
    <citation type="submission" date="2021-04" db="EMBL/GenBank/DDBJ databases">
        <title>Luteolibacter sp. 32A isolated from the skin of an Anderson's salamander (Ambystoma andersonii).</title>
        <authorList>
            <person name="Spergser J."/>
            <person name="Busse H.-J."/>
        </authorList>
    </citation>
    <scope>NUCLEOTIDE SEQUENCE</scope>
    <source>
        <strain evidence="2">32A</strain>
    </source>
</reference>
<protein>
    <submittedName>
        <fullName evidence="2">Acyl carrier protein</fullName>
    </submittedName>
</protein>
<dbReference type="PROSITE" id="PS50075">
    <property type="entry name" value="CARRIER"/>
    <property type="match status" value="1"/>
</dbReference>
<dbReference type="RefSeq" id="WP_211631527.1">
    <property type="nucleotide sequence ID" value="NZ_CP073100.1"/>
</dbReference>
<keyword evidence="3" id="KW-1185">Reference proteome</keyword>
<gene>
    <name evidence="2" type="ORF">KBB96_00475</name>
</gene>
<accession>A0A975IZT1</accession>